<protein>
    <recommendedName>
        <fullName evidence="3">Acyl-CoA synthetase short-chain family member 3, mitochondrial</fullName>
        <ecNumber evidence="2">6.2.1.1</ecNumber>
    </recommendedName>
    <alternativeName>
        <fullName evidence="4">Acetate--CoA ligase 3</fullName>
    </alternativeName>
</protein>
<dbReference type="PANTHER" id="PTHR43347">
    <property type="entry name" value="ACYL-COA SYNTHETASE"/>
    <property type="match status" value="1"/>
</dbReference>
<sequence length="410" mass="45669">MAFCRISTFSRKFAASANIRLIPTNCRHRLSCSCRRHARQFSVSVTDPNPKSTYERVFTSSIESPQDFWAEVAEDLVWHKKWDRVLDNSKEPFTKWFVGGEMNTCYNALDRHVRNGDGGHVAIIYDSPVTNTLMKYTYAELLDEVSRFAAVLRSHGVGKGDRVLIYLPMIPQAIISMLATIRIGAIHSLVFGGFAANELGVRIKHAKPKVIVSANCGVEPNRTVDYKPMLDNALANIDFKPDRCIIYNRPGFTPSTLVAGRDVCYHEEMAGASPVDCVPVSATDPSYILYTSGTTGLPKAVVRPSAGHAVVLKWSMWNIYGLKPKEVWWAASDLGWVVGHSYIAYAPLLNCNTTILFEGKPVGTPDPGTFFRVLKEHDVSAMFVAPTALRAIRREDPKADYGQKYFPLSK</sequence>
<dbReference type="InterPro" id="IPR042099">
    <property type="entry name" value="ANL_N_sf"/>
</dbReference>
<dbReference type="STRING" id="6573.A0A210QWI5"/>
<dbReference type="EMBL" id="NEDP02001510">
    <property type="protein sequence ID" value="OWF53083.1"/>
    <property type="molecule type" value="Genomic_DNA"/>
</dbReference>
<dbReference type="PANTHER" id="PTHR43347:SF3">
    <property type="entry name" value="ACYL-COA SYNTHETASE SHORT-CHAIN FAMILY MEMBER 3, MITOCHONDRIAL"/>
    <property type="match status" value="1"/>
</dbReference>
<dbReference type="InterPro" id="IPR032387">
    <property type="entry name" value="ACAS_N"/>
</dbReference>
<evidence type="ECO:0000256" key="2">
    <source>
        <dbReference type="ARBA" id="ARBA00013275"/>
    </source>
</evidence>
<dbReference type="Pfam" id="PF16177">
    <property type="entry name" value="ACAS_N"/>
    <property type="match status" value="1"/>
</dbReference>
<dbReference type="Pfam" id="PF00501">
    <property type="entry name" value="AMP-binding"/>
    <property type="match status" value="1"/>
</dbReference>
<feature type="domain" description="AMP-dependent synthetase/ligase" evidence="6">
    <location>
        <begin position="117"/>
        <end position="398"/>
    </location>
</feature>
<dbReference type="SUPFAM" id="SSF56801">
    <property type="entry name" value="Acetyl-CoA synthetase-like"/>
    <property type="match status" value="1"/>
</dbReference>
<comment type="similarity">
    <text evidence="1">Belongs to the ATP-dependent AMP-binding enzyme family.</text>
</comment>
<proteinExistence type="inferred from homology"/>
<evidence type="ECO:0000259" key="6">
    <source>
        <dbReference type="Pfam" id="PF00501"/>
    </source>
</evidence>
<dbReference type="GO" id="GO:0003987">
    <property type="term" value="F:acetate-CoA ligase activity"/>
    <property type="evidence" value="ECO:0007669"/>
    <property type="project" value="UniProtKB-EC"/>
</dbReference>
<name>A0A210QWI5_MIZYE</name>
<dbReference type="Gene3D" id="3.40.50.12780">
    <property type="entry name" value="N-terminal domain of ligase-like"/>
    <property type="match status" value="1"/>
</dbReference>
<evidence type="ECO:0000256" key="1">
    <source>
        <dbReference type="ARBA" id="ARBA00006432"/>
    </source>
</evidence>
<organism evidence="8 9">
    <name type="scientific">Mizuhopecten yessoensis</name>
    <name type="common">Japanese scallop</name>
    <name type="synonym">Patinopecten yessoensis</name>
    <dbReference type="NCBI Taxonomy" id="6573"/>
    <lineage>
        <taxon>Eukaryota</taxon>
        <taxon>Metazoa</taxon>
        <taxon>Spiralia</taxon>
        <taxon>Lophotrochozoa</taxon>
        <taxon>Mollusca</taxon>
        <taxon>Bivalvia</taxon>
        <taxon>Autobranchia</taxon>
        <taxon>Pteriomorphia</taxon>
        <taxon>Pectinida</taxon>
        <taxon>Pectinoidea</taxon>
        <taxon>Pectinidae</taxon>
        <taxon>Mizuhopecten</taxon>
    </lineage>
</organism>
<comment type="catalytic activity">
    <reaction evidence="5">
        <text>butanoate + ATP + CoA = butanoyl-CoA + AMP + diphosphate</text>
        <dbReference type="Rhea" id="RHEA:46172"/>
        <dbReference type="ChEBI" id="CHEBI:17968"/>
        <dbReference type="ChEBI" id="CHEBI:30616"/>
        <dbReference type="ChEBI" id="CHEBI:33019"/>
        <dbReference type="ChEBI" id="CHEBI:57287"/>
        <dbReference type="ChEBI" id="CHEBI:57371"/>
        <dbReference type="ChEBI" id="CHEBI:456215"/>
    </reaction>
    <physiologicalReaction direction="left-to-right" evidence="5">
        <dbReference type="Rhea" id="RHEA:46173"/>
    </physiologicalReaction>
</comment>
<dbReference type="GO" id="GO:0050218">
    <property type="term" value="F:propionate-CoA ligase activity"/>
    <property type="evidence" value="ECO:0007669"/>
    <property type="project" value="TreeGrafter"/>
</dbReference>
<evidence type="ECO:0000313" key="9">
    <source>
        <dbReference type="Proteomes" id="UP000242188"/>
    </source>
</evidence>
<reference evidence="8 9" key="1">
    <citation type="journal article" date="2017" name="Nat. Ecol. Evol.">
        <title>Scallop genome provides insights into evolution of bilaterian karyotype and development.</title>
        <authorList>
            <person name="Wang S."/>
            <person name="Zhang J."/>
            <person name="Jiao W."/>
            <person name="Li J."/>
            <person name="Xun X."/>
            <person name="Sun Y."/>
            <person name="Guo X."/>
            <person name="Huan P."/>
            <person name="Dong B."/>
            <person name="Zhang L."/>
            <person name="Hu X."/>
            <person name="Sun X."/>
            <person name="Wang J."/>
            <person name="Zhao C."/>
            <person name="Wang Y."/>
            <person name="Wang D."/>
            <person name="Huang X."/>
            <person name="Wang R."/>
            <person name="Lv J."/>
            <person name="Li Y."/>
            <person name="Zhang Z."/>
            <person name="Liu B."/>
            <person name="Lu W."/>
            <person name="Hui Y."/>
            <person name="Liang J."/>
            <person name="Zhou Z."/>
            <person name="Hou R."/>
            <person name="Li X."/>
            <person name="Liu Y."/>
            <person name="Li H."/>
            <person name="Ning X."/>
            <person name="Lin Y."/>
            <person name="Zhao L."/>
            <person name="Xing Q."/>
            <person name="Dou J."/>
            <person name="Li Y."/>
            <person name="Mao J."/>
            <person name="Guo H."/>
            <person name="Dou H."/>
            <person name="Li T."/>
            <person name="Mu C."/>
            <person name="Jiang W."/>
            <person name="Fu Q."/>
            <person name="Fu X."/>
            <person name="Miao Y."/>
            <person name="Liu J."/>
            <person name="Yu Q."/>
            <person name="Li R."/>
            <person name="Liao H."/>
            <person name="Li X."/>
            <person name="Kong Y."/>
            <person name="Jiang Z."/>
            <person name="Chourrout D."/>
            <person name="Li R."/>
            <person name="Bao Z."/>
        </authorList>
    </citation>
    <scope>NUCLEOTIDE SEQUENCE [LARGE SCALE GENOMIC DNA]</scope>
    <source>
        <strain evidence="8 9">PY_sf001</strain>
    </source>
</reference>
<comment type="caution">
    <text evidence="8">The sequence shown here is derived from an EMBL/GenBank/DDBJ whole genome shotgun (WGS) entry which is preliminary data.</text>
</comment>
<dbReference type="OrthoDB" id="10253869at2759"/>
<dbReference type="AlphaFoldDB" id="A0A210QWI5"/>
<dbReference type="InterPro" id="IPR000873">
    <property type="entry name" value="AMP-dep_synth/lig_dom"/>
</dbReference>
<dbReference type="Proteomes" id="UP000242188">
    <property type="component" value="Unassembled WGS sequence"/>
</dbReference>
<evidence type="ECO:0000256" key="5">
    <source>
        <dbReference type="ARBA" id="ARBA00047935"/>
    </source>
</evidence>
<dbReference type="EC" id="6.2.1.1" evidence="2"/>
<keyword evidence="9" id="KW-1185">Reference proteome</keyword>
<evidence type="ECO:0000256" key="3">
    <source>
        <dbReference type="ARBA" id="ARBA00040004"/>
    </source>
</evidence>
<gene>
    <name evidence="8" type="ORF">KP79_PYT00505</name>
</gene>
<dbReference type="GO" id="GO:0005759">
    <property type="term" value="C:mitochondrial matrix"/>
    <property type="evidence" value="ECO:0007669"/>
    <property type="project" value="TreeGrafter"/>
</dbReference>
<dbReference type="InterPro" id="IPR020845">
    <property type="entry name" value="AMP-binding_CS"/>
</dbReference>
<evidence type="ECO:0000256" key="4">
    <source>
        <dbReference type="ARBA" id="ARBA00042755"/>
    </source>
</evidence>
<evidence type="ECO:0000313" key="8">
    <source>
        <dbReference type="EMBL" id="OWF53083.1"/>
    </source>
</evidence>
<dbReference type="PROSITE" id="PS00455">
    <property type="entry name" value="AMP_BINDING"/>
    <property type="match status" value="1"/>
</dbReference>
<feature type="domain" description="Acetyl-coenzyme A synthetase N-terminal" evidence="7">
    <location>
        <begin position="54"/>
        <end position="108"/>
    </location>
</feature>
<evidence type="ECO:0000259" key="7">
    <source>
        <dbReference type="Pfam" id="PF16177"/>
    </source>
</evidence>
<accession>A0A210QWI5</accession>